<dbReference type="EMBL" id="CARXXK010000001">
    <property type="protein sequence ID" value="CAI6351162.1"/>
    <property type="molecule type" value="Genomic_DNA"/>
</dbReference>
<evidence type="ECO:0000313" key="3">
    <source>
        <dbReference type="Proteomes" id="UP001160148"/>
    </source>
</evidence>
<protein>
    <submittedName>
        <fullName evidence="2">Uncharacterized protein</fullName>
    </submittedName>
</protein>
<dbReference type="AlphaFoldDB" id="A0AAV0W5W6"/>
<accession>A0AAV0W5W6</accession>
<dbReference type="Proteomes" id="UP001160148">
    <property type="component" value="Unassembled WGS sequence"/>
</dbReference>
<organism evidence="2 3">
    <name type="scientific">Macrosiphum euphorbiae</name>
    <name type="common">potato aphid</name>
    <dbReference type="NCBI Taxonomy" id="13131"/>
    <lineage>
        <taxon>Eukaryota</taxon>
        <taxon>Metazoa</taxon>
        <taxon>Ecdysozoa</taxon>
        <taxon>Arthropoda</taxon>
        <taxon>Hexapoda</taxon>
        <taxon>Insecta</taxon>
        <taxon>Pterygota</taxon>
        <taxon>Neoptera</taxon>
        <taxon>Paraneoptera</taxon>
        <taxon>Hemiptera</taxon>
        <taxon>Sternorrhyncha</taxon>
        <taxon>Aphidomorpha</taxon>
        <taxon>Aphidoidea</taxon>
        <taxon>Aphididae</taxon>
        <taxon>Macrosiphini</taxon>
        <taxon>Macrosiphum</taxon>
    </lineage>
</organism>
<evidence type="ECO:0000313" key="1">
    <source>
        <dbReference type="EMBL" id="CAI6348207.1"/>
    </source>
</evidence>
<proteinExistence type="predicted"/>
<reference evidence="2 3" key="1">
    <citation type="submission" date="2023-01" db="EMBL/GenBank/DDBJ databases">
        <authorList>
            <person name="Whitehead M."/>
        </authorList>
    </citation>
    <scope>NUCLEOTIDE SEQUENCE [LARGE SCALE GENOMIC DNA]</scope>
</reference>
<comment type="caution">
    <text evidence="2">The sequence shown here is derived from an EMBL/GenBank/DDBJ whole genome shotgun (WGS) entry which is preliminary data.</text>
</comment>
<gene>
    <name evidence="1" type="ORF">MEUPH1_LOCUS4906</name>
    <name evidence="2" type="ORF">MEUPH1_LOCUS7538</name>
</gene>
<name>A0AAV0W5W6_9HEMI</name>
<keyword evidence="3" id="KW-1185">Reference proteome</keyword>
<evidence type="ECO:0000313" key="2">
    <source>
        <dbReference type="EMBL" id="CAI6351162.1"/>
    </source>
</evidence>
<sequence>MAADQVFGRIEKVLRKKEIIVCPTQYHDIFKQFCQVKTYENDFKVYNIKEACKSIINPKGFKLTEQKMLLYEKGKKTIGVSQNYTDDYVYFKIIKKNSRIELLGTLEILKKQNHVKPPKQKDIKNLMRFFTVPTTTSFYEDIFKSHEFDSIEDSALNEEGACIYSEDTSY</sequence>
<dbReference type="EMBL" id="CARXXK010000001">
    <property type="protein sequence ID" value="CAI6348207.1"/>
    <property type="molecule type" value="Genomic_DNA"/>
</dbReference>